<gene>
    <name evidence="2" type="ORF">clem_02810</name>
</gene>
<dbReference type="OrthoDB" id="9954707at2"/>
<evidence type="ECO:0000313" key="3">
    <source>
        <dbReference type="Proteomes" id="UP000201728"/>
    </source>
</evidence>
<keyword evidence="1" id="KW-0472">Membrane</keyword>
<feature type="transmembrane region" description="Helical" evidence="1">
    <location>
        <begin position="295"/>
        <end position="319"/>
    </location>
</feature>
<sequence>MQAKFETPNTYQEAERNLEQGYTSLGDEIFAEDNPDYRDYKHPLERIVMDLLCAKKYSIYLSLSKQKTSEEESKKSGTKIINPLKNIINDGISKLPDEVLLTLTFDTGRDNRDSLLCFLAEIGEIVLFKRTFTKLKDKLSQEDLLRLYGILQTSYEGGSRIAESLGLSSSLLKRGHVYYIAMADWLLAQIENSKQILDEYLKHIDWADLSSLSTKILFLEEFIEKKRDLRDEDEDEEKVIALAQHQYKQFVTDHEGKNLFLESINDHLKSNYQLASGLSPNLFLDIVTSKSFKTAALIILMSAGLVALTVGSLGTAGLITGLTGAAAIATAAAGGFTFGTTVAVGVFFAPPKMNKPDEEIAYRIGQPI</sequence>
<name>A0A222NZT5_9GAMM</name>
<evidence type="ECO:0000256" key="1">
    <source>
        <dbReference type="SAM" id="Phobius"/>
    </source>
</evidence>
<dbReference type="AlphaFoldDB" id="A0A222NZT5"/>
<reference evidence="3" key="1">
    <citation type="submission" date="2016-07" db="EMBL/GenBank/DDBJ databases">
        <authorList>
            <person name="Florea S."/>
            <person name="Webb J.S."/>
            <person name="Jaromczyk J."/>
            <person name="Schardl C.L."/>
        </authorList>
    </citation>
    <scope>NUCLEOTIDE SEQUENCE [LARGE SCALE GENOMIC DNA]</scope>
    <source>
        <strain evidence="3">CDC-D5610</strain>
    </source>
</reference>
<organism evidence="2 3">
    <name type="scientific">Legionella clemsonensis</name>
    <dbReference type="NCBI Taxonomy" id="1867846"/>
    <lineage>
        <taxon>Bacteria</taxon>
        <taxon>Pseudomonadati</taxon>
        <taxon>Pseudomonadota</taxon>
        <taxon>Gammaproteobacteria</taxon>
        <taxon>Legionellales</taxon>
        <taxon>Legionellaceae</taxon>
        <taxon>Legionella</taxon>
    </lineage>
</organism>
<feature type="transmembrane region" description="Helical" evidence="1">
    <location>
        <begin position="325"/>
        <end position="349"/>
    </location>
</feature>
<accession>A0A222NZT5</accession>
<protein>
    <submittedName>
        <fullName evidence="2">Uncharacterized protein</fullName>
    </submittedName>
</protein>
<keyword evidence="3" id="KW-1185">Reference proteome</keyword>
<evidence type="ECO:0000313" key="2">
    <source>
        <dbReference type="EMBL" id="ASQ45123.1"/>
    </source>
</evidence>
<dbReference type="KEGG" id="lcd:clem_02810"/>
<dbReference type="EMBL" id="CP016397">
    <property type="protein sequence ID" value="ASQ45123.1"/>
    <property type="molecule type" value="Genomic_DNA"/>
</dbReference>
<proteinExistence type="predicted"/>
<keyword evidence="1" id="KW-0812">Transmembrane</keyword>
<dbReference type="Proteomes" id="UP000201728">
    <property type="component" value="Chromosome"/>
</dbReference>
<dbReference type="RefSeq" id="WP_094090211.1">
    <property type="nucleotide sequence ID" value="NZ_CP016397.1"/>
</dbReference>
<keyword evidence="1" id="KW-1133">Transmembrane helix</keyword>